<dbReference type="Pfam" id="PF12864">
    <property type="entry name" value="DUF3822"/>
    <property type="match status" value="1"/>
</dbReference>
<accession>A0A4R3KV42</accession>
<gene>
    <name evidence="1" type="ORF">EDD80_10474</name>
</gene>
<protein>
    <submittedName>
        <fullName evidence="1">Uncharacterized protein DUF3822</fullName>
    </submittedName>
</protein>
<dbReference type="Proteomes" id="UP000295807">
    <property type="component" value="Unassembled WGS sequence"/>
</dbReference>
<dbReference type="AlphaFoldDB" id="A0A4R3KV42"/>
<dbReference type="EMBL" id="SMAD01000004">
    <property type="protein sequence ID" value="TCS87727.1"/>
    <property type="molecule type" value="Genomic_DNA"/>
</dbReference>
<dbReference type="OrthoDB" id="765136at2"/>
<dbReference type="Gene3D" id="3.30.420.250">
    <property type="match status" value="1"/>
</dbReference>
<evidence type="ECO:0000313" key="2">
    <source>
        <dbReference type="Proteomes" id="UP000295807"/>
    </source>
</evidence>
<name>A0A4R3KV42_9SPHI</name>
<reference evidence="1 2" key="1">
    <citation type="submission" date="2019-03" db="EMBL/GenBank/DDBJ databases">
        <title>Genomic Encyclopedia of Type Strains, Phase IV (KMG-IV): sequencing the most valuable type-strain genomes for metagenomic binning, comparative biology and taxonomic classification.</title>
        <authorList>
            <person name="Goeker M."/>
        </authorList>
    </citation>
    <scope>NUCLEOTIDE SEQUENCE [LARGE SCALE GENOMIC DNA]</scope>
    <source>
        <strain evidence="1 2">DSM 21100</strain>
    </source>
</reference>
<dbReference type="RefSeq" id="WP_132128817.1">
    <property type="nucleotide sequence ID" value="NZ_CP042432.1"/>
</dbReference>
<sequence length="279" mass="32387">MQESNYLKLVDNNYRLRQSKQYHLNVRLTGNSFSYNVFDPSQGKFIALFDARSTGQAINIQPYVEEDDLLKQVFGVTRLMFSSGQFLLIPEDLYDESQTHTLFQTAFKAPGDIIVNNPVETLNARLLSALSKEEHQALTKDFGKAYLYHEGGPLITGLQRQYEKAEQSFLCLHVESQYMEIAFLMNGKLQFYNRFCFENPEQFIYFPLFVCKQAGLDPAEVNLLLSGVIDETSGLYKQLHTYFRHLDFCELPNNFKYSKRLYDVPQHYFYSLINLESCG</sequence>
<evidence type="ECO:0000313" key="1">
    <source>
        <dbReference type="EMBL" id="TCS87727.1"/>
    </source>
</evidence>
<proteinExistence type="predicted"/>
<keyword evidence="2" id="KW-1185">Reference proteome</keyword>
<dbReference type="CDD" id="cd24013">
    <property type="entry name" value="ASKHA_ATPase_BT3980-like"/>
    <property type="match status" value="1"/>
</dbReference>
<dbReference type="Gene3D" id="3.30.420.260">
    <property type="match status" value="1"/>
</dbReference>
<comment type="caution">
    <text evidence="1">The sequence shown here is derived from an EMBL/GenBank/DDBJ whole genome shotgun (WGS) entry which is preliminary data.</text>
</comment>
<dbReference type="InterPro" id="IPR024213">
    <property type="entry name" value="DUF3822"/>
</dbReference>
<organism evidence="1 2">
    <name type="scientific">Anseongella ginsenosidimutans</name>
    <dbReference type="NCBI Taxonomy" id="496056"/>
    <lineage>
        <taxon>Bacteria</taxon>
        <taxon>Pseudomonadati</taxon>
        <taxon>Bacteroidota</taxon>
        <taxon>Sphingobacteriia</taxon>
        <taxon>Sphingobacteriales</taxon>
        <taxon>Sphingobacteriaceae</taxon>
        <taxon>Anseongella</taxon>
    </lineage>
</organism>